<dbReference type="Pfam" id="PF25473">
    <property type="entry name" value="MXRA7_helical"/>
    <property type="match status" value="1"/>
</dbReference>
<dbReference type="OrthoDB" id="5983600at2759"/>
<evidence type="ECO:0000256" key="1">
    <source>
        <dbReference type="SAM" id="MobiDB-lite"/>
    </source>
</evidence>
<dbReference type="AlphaFoldDB" id="A0A8T3DLE0"/>
<comment type="caution">
    <text evidence="3">The sequence shown here is derived from an EMBL/GenBank/DDBJ whole genome shotgun (WGS) entry which is preliminary data.</text>
</comment>
<proteinExistence type="predicted"/>
<evidence type="ECO:0000313" key="3">
    <source>
        <dbReference type="EMBL" id="KAI1896664.1"/>
    </source>
</evidence>
<feature type="region of interest" description="Disordered" evidence="1">
    <location>
        <begin position="140"/>
        <end position="183"/>
    </location>
</feature>
<dbReference type="Proteomes" id="UP000829720">
    <property type="component" value="Unassembled WGS sequence"/>
</dbReference>
<dbReference type="PANTHER" id="PTHR21845">
    <property type="entry name" value="TRANSMEMBRANE ANCHOR PROTEIN 1"/>
    <property type="match status" value="1"/>
</dbReference>
<feature type="domain" description="Matrix-remodeling-associated protein 7 helical" evidence="2">
    <location>
        <begin position="203"/>
        <end position="263"/>
    </location>
</feature>
<sequence>MFGRVIQCLNTQVHLIVWSRIADQILGRVEILTVRFSRTAEETKDLAAELIHKEDEVKADEVVAAEKSAGKTDHTESVLAAPIGVVEALRKQSVDRSIRSPPEAQREPVPELVSQKESVNVPVLGNSPVEEVLPQLLSEPAPDQQATPQQPRERATACTPEAVPAKEATPESLSDEELDSSPVNEEQNVFGAANIEENYLPLYAHAKLRTSQLEKMMTKEELEEEHRVQREQLAAIFQLLKDNRDTFGDVTEGDVEEQLKLYSI</sequence>
<accession>A0A8T3DLE0</accession>
<feature type="compositionally biased region" description="Low complexity" evidence="1">
    <location>
        <begin position="140"/>
        <end position="150"/>
    </location>
</feature>
<dbReference type="PANTHER" id="PTHR21845:SF2">
    <property type="entry name" value="MATRIX-REMODELING-ASSOCIATED PROTEIN 7"/>
    <property type="match status" value="1"/>
</dbReference>
<feature type="compositionally biased region" description="Basic and acidic residues" evidence="1">
    <location>
        <begin position="94"/>
        <end position="109"/>
    </location>
</feature>
<protein>
    <recommendedName>
        <fullName evidence="2">Matrix-remodeling-associated protein 7 helical domain-containing protein</fullName>
    </recommendedName>
</protein>
<keyword evidence="4" id="KW-1185">Reference proteome</keyword>
<name>A0A8T3DLE0_9TELE</name>
<feature type="region of interest" description="Disordered" evidence="1">
    <location>
        <begin position="94"/>
        <end position="113"/>
    </location>
</feature>
<dbReference type="InterPro" id="IPR026622">
    <property type="entry name" value="Mxra7"/>
</dbReference>
<evidence type="ECO:0000259" key="2">
    <source>
        <dbReference type="Pfam" id="PF25473"/>
    </source>
</evidence>
<gene>
    <name evidence="3" type="ORF">AGOR_G00097090</name>
</gene>
<organism evidence="3 4">
    <name type="scientific">Albula goreensis</name>
    <dbReference type="NCBI Taxonomy" id="1534307"/>
    <lineage>
        <taxon>Eukaryota</taxon>
        <taxon>Metazoa</taxon>
        <taxon>Chordata</taxon>
        <taxon>Craniata</taxon>
        <taxon>Vertebrata</taxon>
        <taxon>Euteleostomi</taxon>
        <taxon>Actinopterygii</taxon>
        <taxon>Neopterygii</taxon>
        <taxon>Teleostei</taxon>
        <taxon>Albuliformes</taxon>
        <taxon>Albulidae</taxon>
        <taxon>Albula</taxon>
    </lineage>
</organism>
<reference evidence="3" key="1">
    <citation type="submission" date="2021-01" db="EMBL/GenBank/DDBJ databases">
        <authorList>
            <person name="Zahm M."/>
            <person name="Roques C."/>
            <person name="Cabau C."/>
            <person name="Klopp C."/>
            <person name="Donnadieu C."/>
            <person name="Jouanno E."/>
            <person name="Lampietro C."/>
            <person name="Louis A."/>
            <person name="Herpin A."/>
            <person name="Echchiki A."/>
            <person name="Berthelot C."/>
            <person name="Parey E."/>
            <person name="Roest-Crollius H."/>
            <person name="Braasch I."/>
            <person name="Postlethwait J."/>
            <person name="Bobe J."/>
            <person name="Montfort J."/>
            <person name="Bouchez O."/>
            <person name="Begum T."/>
            <person name="Mejri S."/>
            <person name="Adams A."/>
            <person name="Chen W.-J."/>
            <person name="Guiguen Y."/>
        </authorList>
    </citation>
    <scope>NUCLEOTIDE SEQUENCE</scope>
    <source>
        <tissue evidence="3">Blood</tissue>
    </source>
</reference>
<dbReference type="EMBL" id="JAERUA010000008">
    <property type="protein sequence ID" value="KAI1896664.1"/>
    <property type="molecule type" value="Genomic_DNA"/>
</dbReference>
<dbReference type="InterPro" id="IPR057534">
    <property type="entry name" value="MXRA7_helical"/>
</dbReference>
<evidence type="ECO:0000313" key="4">
    <source>
        <dbReference type="Proteomes" id="UP000829720"/>
    </source>
</evidence>